<gene>
    <name evidence="6" type="ORF">ElyMa_004396400</name>
</gene>
<feature type="domain" description="DUF7042" evidence="3">
    <location>
        <begin position="439"/>
        <end position="576"/>
    </location>
</feature>
<feature type="chain" id="PRO_5043405466" evidence="2">
    <location>
        <begin position="25"/>
        <end position="648"/>
    </location>
</feature>
<dbReference type="AlphaFoldDB" id="A0AAV4H9R6"/>
<dbReference type="PANTHER" id="PTHR22255">
    <property type="entry name" value="LP06548P"/>
    <property type="match status" value="1"/>
</dbReference>
<dbReference type="Pfam" id="PF23071">
    <property type="entry name" value="DUF7044"/>
    <property type="match status" value="1"/>
</dbReference>
<evidence type="ECO:0000259" key="4">
    <source>
        <dbReference type="Pfam" id="PF23070"/>
    </source>
</evidence>
<reference evidence="6 7" key="1">
    <citation type="journal article" date="2021" name="Elife">
        <title>Chloroplast acquisition without the gene transfer in kleptoplastic sea slugs, Plakobranchus ocellatus.</title>
        <authorList>
            <person name="Maeda T."/>
            <person name="Takahashi S."/>
            <person name="Yoshida T."/>
            <person name="Shimamura S."/>
            <person name="Takaki Y."/>
            <person name="Nagai Y."/>
            <person name="Toyoda A."/>
            <person name="Suzuki Y."/>
            <person name="Arimoto A."/>
            <person name="Ishii H."/>
            <person name="Satoh N."/>
            <person name="Nishiyama T."/>
            <person name="Hasebe M."/>
            <person name="Maruyama T."/>
            <person name="Minagawa J."/>
            <person name="Obokata J."/>
            <person name="Shigenobu S."/>
        </authorList>
    </citation>
    <scope>NUCLEOTIDE SEQUENCE [LARGE SCALE GENOMIC DNA]</scope>
</reference>
<dbReference type="InterPro" id="IPR055472">
    <property type="entry name" value="DUF7044"/>
</dbReference>
<dbReference type="InterPro" id="IPR055470">
    <property type="entry name" value="DUF7042"/>
</dbReference>
<feature type="domain" description="DUF7042" evidence="3">
    <location>
        <begin position="148"/>
        <end position="286"/>
    </location>
</feature>
<dbReference type="PANTHER" id="PTHR22255:SF1">
    <property type="entry name" value="LD32918P"/>
    <property type="match status" value="1"/>
</dbReference>
<sequence>MAIGTVLISVGLIFAHIGPDVAQAACKFPNYYDGSWYHRGNGKDTDVQISPAETKWVDNQGGDRKCRESHMHPKQETSEGANYTMLLQSGDNCFICMDIVYRSPYILQFREDSCMTTPDIKLCDGYTKLPAQNEMVTMFKKTTPSMNCIDSIEGLFQFSYEIDSGGGGICNNSLNTLQACQTPGSPNYDNKDFVMNYNRCPDVSTSFKATIRFKCMGSWTSYINGQVFTYVGLKDDSTGVQQDQFKCLMTLRDQKSVDNSISWGMTRFGDCRDLKSLQSSPIRVVLRRIAPRTKYMQPQCTLPGNITGTWFTQGLQFASDVTINSSHIYYRTMLSQFDYEETWFSCQANLGTRYLMTKVVVGRCEVSLTCFDMAPRHQGVVRYRVGRSTKLPYNAENQQRSENFLTEAFMETCSWQWLTFARENVDWKYEVLIQNPPSPVTCPIGGRWTFNQRSHDFYQMYDTRIRGGTLSPRNQISCDYNVSEIKSCHTDRSKLEIDAWYCETVDFSGKPIGEYDEPDHTLTCVGFWLEDMHSYLITYDEEDAVSQYRCWVYERVSWTQVVMSRSETARCPKDQTALSYSTDGARFSMELTEAERLFDDCPQRFDAGMVIMKPISLYRLYDGSASALQPHVMFVVALATALTVLMSK</sequence>
<dbReference type="InterPro" id="IPR055471">
    <property type="entry name" value="DUF7043"/>
</dbReference>
<dbReference type="GO" id="GO:0042060">
    <property type="term" value="P:wound healing"/>
    <property type="evidence" value="ECO:0007669"/>
    <property type="project" value="TreeGrafter"/>
</dbReference>
<evidence type="ECO:0000256" key="2">
    <source>
        <dbReference type="SAM" id="SignalP"/>
    </source>
</evidence>
<feature type="region of interest" description="Disordered" evidence="1">
    <location>
        <begin position="58"/>
        <end position="77"/>
    </location>
</feature>
<organism evidence="6 7">
    <name type="scientific">Elysia marginata</name>
    <dbReference type="NCBI Taxonomy" id="1093978"/>
    <lineage>
        <taxon>Eukaryota</taxon>
        <taxon>Metazoa</taxon>
        <taxon>Spiralia</taxon>
        <taxon>Lophotrochozoa</taxon>
        <taxon>Mollusca</taxon>
        <taxon>Gastropoda</taxon>
        <taxon>Heterobranchia</taxon>
        <taxon>Euthyneura</taxon>
        <taxon>Panpulmonata</taxon>
        <taxon>Sacoglossa</taxon>
        <taxon>Placobranchoidea</taxon>
        <taxon>Plakobranchidae</taxon>
        <taxon>Elysia</taxon>
    </lineage>
</organism>
<feature type="compositionally biased region" description="Basic and acidic residues" evidence="1">
    <location>
        <begin position="61"/>
        <end position="77"/>
    </location>
</feature>
<feature type="domain" description="DUF7043" evidence="4">
    <location>
        <begin position="297"/>
        <end position="404"/>
    </location>
</feature>
<evidence type="ECO:0000259" key="5">
    <source>
        <dbReference type="Pfam" id="PF23071"/>
    </source>
</evidence>
<accession>A0AAV4H9R6</accession>
<proteinExistence type="predicted"/>
<evidence type="ECO:0000313" key="6">
    <source>
        <dbReference type="EMBL" id="GFR94195.1"/>
    </source>
</evidence>
<keyword evidence="7" id="KW-1185">Reference proteome</keyword>
<feature type="signal peptide" evidence="2">
    <location>
        <begin position="1"/>
        <end position="24"/>
    </location>
</feature>
<evidence type="ECO:0000313" key="7">
    <source>
        <dbReference type="Proteomes" id="UP000762676"/>
    </source>
</evidence>
<dbReference type="Pfam" id="PF23070">
    <property type="entry name" value="DUF7043"/>
    <property type="match status" value="1"/>
</dbReference>
<evidence type="ECO:0000259" key="3">
    <source>
        <dbReference type="Pfam" id="PF23069"/>
    </source>
</evidence>
<dbReference type="Pfam" id="PF23069">
    <property type="entry name" value="DUF7042"/>
    <property type="match status" value="2"/>
</dbReference>
<comment type="caution">
    <text evidence="6">The sequence shown here is derived from an EMBL/GenBank/DDBJ whole genome shotgun (WGS) entry which is preliminary data.</text>
</comment>
<name>A0AAV4H9R6_9GAST</name>
<dbReference type="Proteomes" id="UP000762676">
    <property type="component" value="Unassembled WGS sequence"/>
</dbReference>
<feature type="domain" description="DUF7044" evidence="5">
    <location>
        <begin position="25"/>
        <end position="123"/>
    </location>
</feature>
<dbReference type="EMBL" id="BMAT01008880">
    <property type="protein sequence ID" value="GFR94195.1"/>
    <property type="molecule type" value="Genomic_DNA"/>
</dbReference>
<keyword evidence="2" id="KW-0732">Signal</keyword>
<protein>
    <submittedName>
        <fullName evidence="6">Actin cytoplasmic type 5</fullName>
    </submittedName>
</protein>
<evidence type="ECO:0000256" key="1">
    <source>
        <dbReference type="SAM" id="MobiDB-lite"/>
    </source>
</evidence>